<protein>
    <recommendedName>
        <fullName evidence="7">Non-homologous end-joining factor 1</fullName>
    </recommendedName>
</protein>
<evidence type="ECO:0000313" key="10">
    <source>
        <dbReference type="EMBL" id="BBA93744.1"/>
    </source>
</evidence>
<keyword evidence="5" id="KW-0539">Nucleus</keyword>
<dbReference type="PANTHER" id="PTHR32235">
    <property type="entry name" value="NON-HOMOLOGOUS END-JOINING FACTOR 1"/>
    <property type="match status" value="1"/>
</dbReference>
<comment type="similarity">
    <text evidence="6">Belongs to the XRCC4-XLF family. XLF subfamily.</text>
</comment>
<evidence type="ECO:0000256" key="6">
    <source>
        <dbReference type="ARBA" id="ARBA00025747"/>
    </source>
</evidence>
<dbReference type="InterPro" id="IPR038051">
    <property type="entry name" value="XRCC4-like_N_sf"/>
</dbReference>
<evidence type="ECO:0000259" key="9">
    <source>
        <dbReference type="Pfam" id="PF09302"/>
    </source>
</evidence>
<dbReference type="GO" id="GO:0032807">
    <property type="term" value="C:DNA ligase IV complex"/>
    <property type="evidence" value="ECO:0007669"/>
    <property type="project" value="TreeGrafter"/>
</dbReference>
<dbReference type="EMBL" id="FX985857">
    <property type="protein sequence ID" value="BBA93744.1"/>
    <property type="molecule type" value="mRNA"/>
</dbReference>
<feature type="compositionally biased region" description="Basic residues" evidence="8">
    <location>
        <begin position="268"/>
        <end position="283"/>
    </location>
</feature>
<reference evidence="10" key="1">
    <citation type="journal article" date="2016" name="PLoS ONE">
        <title>Caste-Specific and Sex-Specific Expression of Chemoreceptor Genes in a Termite.</title>
        <authorList>
            <person name="Mitaka Y."/>
            <person name="Kobayashi K."/>
            <person name="Mikheyev A."/>
            <person name="Tin M.M.Y."/>
            <person name="Watanabe Y."/>
            <person name="Matsuura K."/>
        </authorList>
    </citation>
    <scope>NUCLEOTIDE SEQUENCE</scope>
</reference>
<feature type="compositionally biased region" description="Basic and acidic residues" evidence="8">
    <location>
        <begin position="236"/>
        <end position="267"/>
    </location>
</feature>
<dbReference type="Pfam" id="PF09302">
    <property type="entry name" value="XLF"/>
    <property type="match status" value="1"/>
</dbReference>
<proteinExistence type="evidence at transcript level"/>
<dbReference type="GO" id="GO:0006303">
    <property type="term" value="P:double-strand break repair via nonhomologous end joining"/>
    <property type="evidence" value="ECO:0007669"/>
    <property type="project" value="TreeGrafter"/>
</dbReference>
<dbReference type="PANTHER" id="PTHR32235:SF1">
    <property type="entry name" value="NON-HOMOLOGOUS END-JOINING FACTOR 1"/>
    <property type="match status" value="1"/>
</dbReference>
<comment type="subcellular location">
    <subcellularLocation>
        <location evidence="1">Nucleus</location>
    </subcellularLocation>
</comment>
<accession>A0A2Z5TU37</accession>
<feature type="domain" description="XLF-like N-terminal" evidence="9">
    <location>
        <begin position="1"/>
        <end position="106"/>
    </location>
</feature>
<dbReference type="InterPro" id="IPR052287">
    <property type="entry name" value="NHEJ_factor"/>
</dbReference>
<dbReference type="GO" id="GO:0045027">
    <property type="term" value="F:DNA end binding"/>
    <property type="evidence" value="ECO:0007669"/>
    <property type="project" value="TreeGrafter"/>
</dbReference>
<dbReference type="CDD" id="cd22285">
    <property type="entry name" value="HD_XLF_N"/>
    <property type="match status" value="1"/>
</dbReference>
<dbReference type="AlphaFoldDB" id="A0A2Z5TU37"/>
<evidence type="ECO:0000256" key="1">
    <source>
        <dbReference type="ARBA" id="ARBA00004123"/>
    </source>
</evidence>
<organism evidence="10">
    <name type="scientific">Reticulitermes speratus</name>
    <dbReference type="NCBI Taxonomy" id="60591"/>
    <lineage>
        <taxon>Eukaryota</taxon>
        <taxon>Metazoa</taxon>
        <taxon>Ecdysozoa</taxon>
        <taxon>Arthropoda</taxon>
        <taxon>Hexapoda</taxon>
        <taxon>Insecta</taxon>
        <taxon>Pterygota</taxon>
        <taxon>Neoptera</taxon>
        <taxon>Polyneoptera</taxon>
        <taxon>Dictyoptera</taxon>
        <taxon>Blattodea</taxon>
        <taxon>Blattoidea</taxon>
        <taxon>Termitoidae</taxon>
        <taxon>Rhinotermitidae</taxon>
        <taxon>Reticulitermes</taxon>
        <taxon>Frontotermes</taxon>
    </lineage>
</organism>
<feature type="region of interest" description="Disordered" evidence="8">
    <location>
        <begin position="214"/>
        <end position="283"/>
    </location>
</feature>
<dbReference type="InterPro" id="IPR015381">
    <property type="entry name" value="XLF-like_N"/>
</dbReference>
<evidence type="ECO:0000256" key="3">
    <source>
        <dbReference type="ARBA" id="ARBA00023125"/>
    </source>
</evidence>
<keyword evidence="4" id="KW-0234">DNA repair</keyword>
<evidence type="ECO:0000256" key="7">
    <source>
        <dbReference type="ARBA" id="ARBA00044529"/>
    </source>
</evidence>
<evidence type="ECO:0000256" key="8">
    <source>
        <dbReference type="SAM" id="MobiDB-lite"/>
    </source>
</evidence>
<dbReference type="Gene3D" id="2.170.210.10">
    <property type="entry name" value="DNA double-strand break repair and VJ recombination XRCC4, N-terminal"/>
    <property type="match status" value="1"/>
</dbReference>
<name>A0A2Z5TU37_9NEOP</name>
<evidence type="ECO:0000256" key="5">
    <source>
        <dbReference type="ARBA" id="ARBA00023242"/>
    </source>
</evidence>
<keyword evidence="3" id="KW-0238">DNA-binding</keyword>
<dbReference type="Gene3D" id="1.10.287.450">
    <property type="entry name" value="Helix hairpin bin"/>
    <property type="match status" value="1"/>
</dbReference>
<reference evidence="10" key="2">
    <citation type="submission" date="2017-10" db="EMBL/GenBank/DDBJ databases">
        <title>High Expression of DNA Repair Genes in Long-Lived Termite King.</title>
        <authorList>
            <person name="Tasaki E."/>
            <person name="Mitaka Y."/>
            <person name="Nozaki T."/>
            <person name="Kobayashi K."/>
            <person name="Matsuura K."/>
            <person name="Iuchi Y."/>
        </authorList>
    </citation>
    <scope>NUCLEOTIDE SEQUENCE</scope>
</reference>
<feature type="compositionally biased region" description="Low complexity" evidence="8">
    <location>
        <begin position="214"/>
        <end position="225"/>
    </location>
</feature>
<sequence>MWKPLKLDTSEYIIKNVSIDGHHKVLLSNFVNIWGEEITSASLCRRCKCFNPLVEGDEESLVQWTLAQISDGSTATISVKECEDAQVMEINSKLAGVPFTVKFYLKEMTLQEMYKEITLPLLLMIQQLQAQKCLLFDLLQKKDTEITEYKLEGAKLCRRNIETPTFNETHFGQLCAALKIPNECLAQPVQLFTQEVQNFYVEVLKKYENSKQLNEAAQQDANAADSRTDSTVNDSSPEKKQKQNPKPEENKTDEYQKTMEQEAETRLLAKRRKEAMKKKQLNL</sequence>
<keyword evidence="2" id="KW-0227">DNA damage</keyword>
<gene>
    <name evidence="10" type="primary">RsNHEJ1</name>
</gene>
<evidence type="ECO:0000256" key="4">
    <source>
        <dbReference type="ARBA" id="ARBA00023204"/>
    </source>
</evidence>
<evidence type="ECO:0000256" key="2">
    <source>
        <dbReference type="ARBA" id="ARBA00022763"/>
    </source>
</evidence>